<evidence type="ECO:0000313" key="1">
    <source>
        <dbReference type="EMBL" id="MBC8628460.1"/>
    </source>
</evidence>
<organism evidence="1 2">
    <name type="scientific">Blautia stercoris</name>
    <dbReference type="NCBI Taxonomy" id="871664"/>
    <lineage>
        <taxon>Bacteria</taxon>
        <taxon>Bacillati</taxon>
        <taxon>Bacillota</taxon>
        <taxon>Clostridia</taxon>
        <taxon>Lachnospirales</taxon>
        <taxon>Lachnospiraceae</taxon>
        <taxon>Blautia</taxon>
    </lineage>
</organism>
<dbReference type="Proteomes" id="UP000661649">
    <property type="component" value="Unassembled WGS sequence"/>
</dbReference>
<dbReference type="RefSeq" id="WP_187558546.1">
    <property type="nucleotide sequence ID" value="NZ_JACRTP010000002.1"/>
</dbReference>
<name>A0ABR7PAL1_9FIRM</name>
<comment type="caution">
    <text evidence="1">The sequence shown here is derived from an EMBL/GenBank/DDBJ whole genome shotgun (WGS) entry which is preliminary data.</text>
</comment>
<dbReference type="EMBL" id="JACRTP010000002">
    <property type="protein sequence ID" value="MBC8628460.1"/>
    <property type="molecule type" value="Genomic_DNA"/>
</dbReference>
<keyword evidence="2" id="KW-1185">Reference proteome</keyword>
<proteinExistence type="predicted"/>
<sequence length="395" mass="46024">MSNFDSLFNEYANTKNGDVYAFCEKYKSNSVATRFLLIRSFDSGNLKKLLTTHNISFSSGKEKELMQIAYDSNITIKDLLDYIEAKRPELIKEREKEVAGLEEVLKQIPIVGCGVRNDNVDTIVQAFTRNKNLKTYEELETSLNNDILSRVKQYCLWSYYNQTSNDIIELFFLKHKNVIPTLRKIYNIDFFLRVDDEIIPFDLKITHVSDDYFELASRGISVANNMHDDFIVNKENISELETIKAYYKEYKKTHKQLSLANISEFKTDTKAALSNYIISLDSKSADFIIKLQQAHAAYVPADQDALKMLEWWNYKYQGERLFCNNNRLFVFLAYKTKFVDGRDLKGNTTEIERKINALLDSLSKKSIHTIKYHYEKDPKLIGDYTVYSLSTIYSE</sequence>
<reference evidence="1 2" key="1">
    <citation type="submission" date="2020-08" db="EMBL/GenBank/DDBJ databases">
        <title>Genome public.</title>
        <authorList>
            <person name="Liu C."/>
            <person name="Sun Q."/>
        </authorList>
    </citation>
    <scope>NUCLEOTIDE SEQUENCE [LARGE SCALE GENOMIC DNA]</scope>
    <source>
        <strain evidence="1 2">3_YM_SP_D4_24.mj</strain>
    </source>
</reference>
<gene>
    <name evidence="1" type="ORF">H8712_07510</name>
</gene>
<protein>
    <submittedName>
        <fullName evidence="1">Uncharacterized protein</fullName>
    </submittedName>
</protein>
<evidence type="ECO:0000313" key="2">
    <source>
        <dbReference type="Proteomes" id="UP000661649"/>
    </source>
</evidence>
<accession>A0ABR7PAL1</accession>